<organism evidence="4 5">
    <name type="scientific">Victivallis lenta</name>
    <dbReference type="NCBI Taxonomy" id="2606640"/>
    <lineage>
        <taxon>Bacteria</taxon>
        <taxon>Pseudomonadati</taxon>
        <taxon>Lentisphaerota</taxon>
        <taxon>Lentisphaeria</taxon>
        <taxon>Victivallales</taxon>
        <taxon>Victivallaceae</taxon>
        <taxon>Victivallis</taxon>
    </lineage>
</organism>
<dbReference type="Pfam" id="PF17389">
    <property type="entry name" value="Bac_rhamnosid6H"/>
    <property type="match status" value="1"/>
</dbReference>
<name>A0A844G4U3_9BACT</name>
<proteinExistence type="predicted"/>
<keyword evidence="5" id="KW-1185">Reference proteome</keyword>
<dbReference type="GO" id="GO:0005975">
    <property type="term" value="P:carbohydrate metabolic process"/>
    <property type="evidence" value="ECO:0007669"/>
    <property type="project" value="InterPro"/>
</dbReference>
<dbReference type="Pfam" id="PF08531">
    <property type="entry name" value="Bac_rhamnosid_N"/>
    <property type="match status" value="1"/>
</dbReference>
<reference evidence="4 5" key="1">
    <citation type="submission" date="2019-08" db="EMBL/GenBank/DDBJ databases">
        <title>In-depth cultivation of the pig gut microbiome towards novel bacterial diversity and tailored functional studies.</title>
        <authorList>
            <person name="Wylensek D."/>
            <person name="Hitch T.C.A."/>
            <person name="Clavel T."/>
        </authorList>
    </citation>
    <scope>NUCLEOTIDE SEQUENCE [LARGE SCALE GENOMIC DNA]</scope>
    <source>
        <strain evidence="4 5">BBE-744-WT-12</strain>
    </source>
</reference>
<dbReference type="PANTHER" id="PTHR34987">
    <property type="entry name" value="C, PUTATIVE (AFU_ORTHOLOGUE AFUA_3G02880)-RELATED"/>
    <property type="match status" value="1"/>
</dbReference>
<dbReference type="EMBL" id="VUNS01000018">
    <property type="protein sequence ID" value="MST98376.1"/>
    <property type="molecule type" value="Genomic_DNA"/>
</dbReference>
<dbReference type="InterPro" id="IPR035396">
    <property type="entry name" value="Bac_rhamnosid6H"/>
</dbReference>
<dbReference type="Pfam" id="PF17390">
    <property type="entry name" value="Bac_rhamnosid_C"/>
    <property type="match status" value="1"/>
</dbReference>
<sequence length="933" mass="103777">MNITASWIWPADSDGRGFNLCSVFRRDFRLESVPASARILITADSYYRLKINGQWIGDGPARAYPEHYQYDIYDISCYLRPGLNLVEATVRYYGCGTFHQIPQRGGFLAQIELTGPDQTIVTDGSWLAARMPQWVENTVKSSIQQAPLEIVDASVAAGFDWKPAAVICCAEEGPWRGLHPRDVKPLSRRECLFRRYVGGHRVAKEPLVVAIPADRLLFPGDTTVNHCNSFPVLIAFTVESPQSQMVHLGLENVKVSVNGRSALNGEVSLKAGSNLLVAAPAQLTGHRPNYEIAFPADAGVSVRNFYNGGEGVAIVEFPELAGLAEDIPYVWANAPAAERGAAFSRIVNAALALRTVEEFLGQYPAARLLDRAELALDPHCAFQWREPFPLESGDVENPEALIYTDGDCTTVNPAPGYDIELCYDLGEQNVGFWNFALFAPAGTVLDIAALEYMTPDGRLQHTGSNYRNLMRYICREGYNRYSSMRRRSGRYLFLTVRNAAGPVRIQLARLVESTYPVVREGEFNASDCRLNRIYEISARTMKLCMEDTFTDCPLYEQTLWVGDARNEGLFAMSVFGAYDLVRRCIRLAGQSLERFPLVGCQVPSGWSSIIPIWSFMWGISVQEYCYETGDLAFGREVWPMVCKNLEGARSMIDPETGLLRTLAWNLFDWSKTDCDHPVLLQNSMFLVGALTAAIELGESLGEPVEAFRGQREELKRAINAQWDARKLAWPDSIHADGTVSEDASMHTSMLALLYDAANPEHVAAARANTVTPRAELIRVASPFAALYLYEAFEKIGMADEILKTIYRDYLPMLRLGSTTVWETFPAALNTGEFPTRSHCHGWSAAPLYFLPRLVLGILPAAPGAMKFRISPRITGLEFASGARPTIHGRVEAGWERKGNELFITARAPAGVELEYLENDTHTDLQVYFNGKPV</sequence>
<dbReference type="Gene3D" id="2.60.420.10">
    <property type="entry name" value="Maltose phosphorylase, domain 3"/>
    <property type="match status" value="1"/>
</dbReference>
<dbReference type="AlphaFoldDB" id="A0A844G4U3"/>
<gene>
    <name evidence="4" type="ORF">FYJ85_15145</name>
</gene>
<evidence type="ECO:0000259" key="1">
    <source>
        <dbReference type="Pfam" id="PF08531"/>
    </source>
</evidence>
<evidence type="ECO:0000313" key="4">
    <source>
        <dbReference type="EMBL" id="MST98376.1"/>
    </source>
</evidence>
<dbReference type="Gene3D" id="2.60.120.260">
    <property type="entry name" value="Galactose-binding domain-like"/>
    <property type="match status" value="3"/>
</dbReference>
<evidence type="ECO:0000313" key="5">
    <source>
        <dbReference type="Proteomes" id="UP000435649"/>
    </source>
</evidence>
<dbReference type="RefSeq" id="WP_154419401.1">
    <property type="nucleotide sequence ID" value="NZ_VUNS01000018.1"/>
</dbReference>
<evidence type="ECO:0000259" key="3">
    <source>
        <dbReference type="Pfam" id="PF17390"/>
    </source>
</evidence>
<feature type="domain" description="Alpha-L-rhamnosidase six-hairpin glycosidase" evidence="2">
    <location>
        <begin position="520"/>
        <end position="853"/>
    </location>
</feature>
<comment type="caution">
    <text evidence="4">The sequence shown here is derived from an EMBL/GenBank/DDBJ whole genome shotgun (WGS) entry which is preliminary data.</text>
</comment>
<feature type="domain" description="Alpha-L-rhamnosidase C-terminal" evidence="3">
    <location>
        <begin position="856"/>
        <end position="914"/>
    </location>
</feature>
<dbReference type="PANTHER" id="PTHR34987:SF2">
    <property type="entry name" value="B, PUTATIVE (AFU_ORTHOLOGUE AFUA_7G05040)-RELATED"/>
    <property type="match status" value="1"/>
</dbReference>
<evidence type="ECO:0000259" key="2">
    <source>
        <dbReference type="Pfam" id="PF17389"/>
    </source>
</evidence>
<dbReference type="SUPFAM" id="SSF48208">
    <property type="entry name" value="Six-hairpin glycosidases"/>
    <property type="match status" value="1"/>
</dbReference>
<dbReference type="InterPro" id="IPR008928">
    <property type="entry name" value="6-hairpin_glycosidase_sf"/>
</dbReference>
<dbReference type="Proteomes" id="UP000435649">
    <property type="component" value="Unassembled WGS sequence"/>
</dbReference>
<dbReference type="InterPro" id="IPR012341">
    <property type="entry name" value="6hp_glycosidase-like_sf"/>
</dbReference>
<protein>
    <submittedName>
        <fullName evidence="4">Bacterial alpha-L-rhamnosidase</fullName>
    </submittedName>
</protein>
<feature type="domain" description="Bacterial alpha-L-rhamnosidase N-terminal" evidence="1">
    <location>
        <begin position="34"/>
        <end position="130"/>
    </location>
</feature>
<dbReference type="Gene3D" id="1.50.10.10">
    <property type="match status" value="1"/>
</dbReference>
<dbReference type="InterPro" id="IPR035398">
    <property type="entry name" value="Bac_rhamnosid_C"/>
</dbReference>
<accession>A0A844G4U3</accession>
<dbReference type="InterPro" id="IPR013737">
    <property type="entry name" value="Bac_rhamnosid_N"/>
</dbReference>